<dbReference type="InterPro" id="IPR011141">
    <property type="entry name" value="Polyketide_synthase_type-III"/>
</dbReference>
<gene>
    <name evidence="6" type="ORF">J2S08_001979</name>
</gene>
<feature type="domain" description="Chalcone/stilbene synthase N-terminal" evidence="4">
    <location>
        <begin position="2"/>
        <end position="201"/>
    </location>
</feature>
<dbReference type="PANTHER" id="PTHR11877:SF99">
    <property type="entry name" value="1,3,6,8-TETRAHYDROXYNAPHTHALENE SYNTHASE"/>
    <property type="match status" value="1"/>
</dbReference>
<dbReference type="PIRSF" id="PIRSF000451">
    <property type="entry name" value="PKS_III"/>
    <property type="match status" value="1"/>
</dbReference>
<dbReference type="PANTHER" id="PTHR11877">
    <property type="entry name" value="HYDROXYMETHYLGLUTARYL-COA SYNTHASE"/>
    <property type="match status" value="1"/>
</dbReference>
<dbReference type="InterPro" id="IPR001099">
    <property type="entry name" value="Chalcone/stilbene_synt_N"/>
</dbReference>
<dbReference type="CDD" id="cd00831">
    <property type="entry name" value="CHS_like"/>
    <property type="match status" value="1"/>
</dbReference>
<evidence type="ECO:0000259" key="4">
    <source>
        <dbReference type="Pfam" id="PF00195"/>
    </source>
</evidence>
<dbReference type="EMBL" id="JAUSTT010000010">
    <property type="protein sequence ID" value="MDQ0176143.1"/>
    <property type="molecule type" value="Genomic_DNA"/>
</dbReference>
<feature type="domain" description="Chalcone/stilbene synthase C-terminal" evidence="5">
    <location>
        <begin position="216"/>
        <end position="354"/>
    </location>
</feature>
<dbReference type="InterPro" id="IPR012328">
    <property type="entry name" value="Chalcone/stilbene_synt_C"/>
</dbReference>
<name>A0ABT9WS68_9BACI</name>
<evidence type="ECO:0000313" key="7">
    <source>
        <dbReference type="Proteomes" id="UP001223586"/>
    </source>
</evidence>
<evidence type="ECO:0000313" key="6">
    <source>
        <dbReference type="EMBL" id="MDQ0176143.1"/>
    </source>
</evidence>
<protein>
    <submittedName>
        <fullName evidence="6">Alkylresorcinol/alkylpyrone synthase</fullName>
    </submittedName>
</protein>
<comment type="similarity">
    <text evidence="1">Belongs to the thiolase-like superfamily. Chalcone/stilbene synthases family.</text>
</comment>
<proteinExistence type="inferred from homology"/>
<reference evidence="6 7" key="1">
    <citation type="submission" date="2023-07" db="EMBL/GenBank/DDBJ databases">
        <title>Genomic Encyclopedia of Type Strains, Phase IV (KMG-IV): sequencing the most valuable type-strain genomes for metagenomic binning, comparative biology and taxonomic classification.</title>
        <authorList>
            <person name="Goeker M."/>
        </authorList>
    </citation>
    <scope>NUCLEOTIDE SEQUENCE [LARGE SCALE GENOMIC DNA]</scope>
    <source>
        <strain evidence="6 7">DSM 23837</strain>
    </source>
</reference>
<dbReference type="Proteomes" id="UP001223586">
    <property type="component" value="Unassembled WGS sequence"/>
</dbReference>
<accession>A0ABT9WS68</accession>
<evidence type="ECO:0000259" key="5">
    <source>
        <dbReference type="Pfam" id="PF02797"/>
    </source>
</evidence>
<comment type="caution">
    <text evidence="6">The sequence shown here is derived from an EMBL/GenBank/DDBJ whole genome shotgun (WGS) entry which is preliminary data.</text>
</comment>
<dbReference type="Pfam" id="PF02797">
    <property type="entry name" value="Chal_sti_synt_C"/>
    <property type="match status" value="1"/>
</dbReference>
<dbReference type="RefSeq" id="WP_307229061.1">
    <property type="nucleotide sequence ID" value="NZ_JAUSTT010000010.1"/>
</dbReference>
<evidence type="ECO:0000256" key="1">
    <source>
        <dbReference type="ARBA" id="ARBA00005531"/>
    </source>
</evidence>
<keyword evidence="2" id="KW-0808">Transferase</keyword>
<keyword evidence="7" id="KW-1185">Reference proteome</keyword>
<organism evidence="6 7">
    <name type="scientific">Bacillus chungangensis</name>
    <dbReference type="NCBI Taxonomy" id="587633"/>
    <lineage>
        <taxon>Bacteria</taxon>
        <taxon>Bacillati</taxon>
        <taxon>Bacillota</taxon>
        <taxon>Bacilli</taxon>
        <taxon>Bacillales</taxon>
        <taxon>Bacillaceae</taxon>
        <taxon>Bacillus</taxon>
    </lineage>
</organism>
<dbReference type="Pfam" id="PF00195">
    <property type="entry name" value="Chal_sti_synt_N"/>
    <property type="match status" value="1"/>
</dbReference>
<keyword evidence="3" id="KW-0012">Acyltransferase</keyword>
<evidence type="ECO:0000256" key="3">
    <source>
        <dbReference type="ARBA" id="ARBA00023315"/>
    </source>
</evidence>
<dbReference type="SUPFAM" id="SSF53901">
    <property type="entry name" value="Thiolase-like"/>
    <property type="match status" value="1"/>
</dbReference>
<dbReference type="Gene3D" id="3.40.47.10">
    <property type="match status" value="2"/>
</dbReference>
<dbReference type="InterPro" id="IPR016039">
    <property type="entry name" value="Thiolase-like"/>
</dbReference>
<evidence type="ECO:0000256" key="2">
    <source>
        <dbReference type="ARBA" id="ARBA00022679"/>
    </source>
</evidence>
<sequence length="356" mass="39439">MAKIISIGTGIPPYHISQDMAMEFARRQFSSSFKDIERLLKVFVNSEISSRNLVKPVDWYGEKRTFAEKNDIFLYEAVHLGKKAIQQCMAANPSISYEEIEAIFMINTTGIATPSLDAYIMNHLPFSSNLKRIPIWGLGCAGGASGLSRAGEYCKAFPNAKVLVLSIELCSLTFQKDDVSKSNLIGTSLFGDGAACALVVGDEAGQNWTTKTYPTIICSQSTFMKDTLDVMGWRLQDTGLHVVFSKNIPSIVKQWLRPMIDKLLQQYHITIHDIAHFIAHPGGKKVIQAYEEALGLTKTMTSDAKEVLKAYGNMSSATIFYVLQRFLLKDISQGDWGVATALGPGFSSELLLLKWQ</sequence>